<dbReference type="AlphaFoldDB" id="A0A0F8WDV1"/>
<dbReference type="EMBL" id="JZBS01003113">
    <property type="protein sequence ID" value="KKK16060.1"/>
    <property type="molecule type" value="Genomic_DNA"/>
</dbReference>
<name>A0A0F8WDV1_9EURO</name>
<dbReference type="Proteomes" id="UP000034291">
    <property type="component" value="Unassembled WGS sequence"/>
</dbReference>
<gene>
    <name evidence="2" type="ORF">ARAM_000732</name>
</gene>
<evidence type="ECO:0000313" key="2">
    <source>
        <dbReference type="EMBL" id="KKK16060.1"/>
    </source>
</evidence>
<organism evidence="2 3">
    <name type="scientific">Aspergillus rambellii</name>
    <dbReference type="NCBI Taxonomy" id="308745"/>
    <lineage>
        <taxon>Eukaryota</taxon>
        <taxon>Fungi</taxon>
        <taxon>Dikarya</taxon>
        <taxon>Ascomycota</taxon>
        <taxon>Pezizomycotina</taxon>
        <taxon>Eurotiomycetes</taxon>
        <taxon>Eurotiomycetidae</taxon>
        <taxon>Eurotiales</taxon>
        <taxon>Aspergillaceae</taxon>
        <taxon>Aspergillus</taxon>
        <taxon>Aspergillus subgen. Nidulantes</taxon>
    </lineage>
</organism>
<evidence type="ECO:0000313" key="3">
    <source>
        <dbReference type="Proteomes" id="UP000034291"/>
    </source>
</evidence>
<sequence>MSWTSKFASNRADTPRTICPHPRLGIEASPMFRLDCRWDFRAPSTQLFCRPKYSTCGLSSGIADWRLDMGGEGSLGDRDDVSRRGEPLLELGGVSRVPPRRT</sequence>
<proteinExistence type="predicted"/>
<protein>
    <submittedName>
        <fullName evidence="2">Uncharacterized protein</fullName>
    </submittedName>
</protein>
<comment type="caution">
    <text evidence="2">The sequence shown here is derived from an EMBL/GenBank/DDBJ whole genome shotgun (WGS) entry which is preliminary data.</text>
</comment>
<reference evidence="2 3" key="1">
    <citation type="submission" date="2015-02" db="EMBL/GenBank/DDBJ databases">
        <title>Draft Genome Sequences of Two Closely-Related Aflatoxigenic Aspergillus Species Obtained from the Cote d'Ivoire.</title>
        <authorList>
            <person name="Moore G.G."/>
            <person name="Beltz S.B."/>
            <person name="Mack B.M."/>
        </authorList>
    </citation>
    <scope>NUCLEOTIDE SEQUENCE [LARGE SCALE GENOMIC DNA]</scope>
    <source>
        <strain evidence="2 3">SRRC1468</strain>
    </source>
</reference>
<accession>A0A0F8WDV1</accession>
<evidence type="ECO:0000256" key="1">
    <source>
        <dbReference type="SAM" id="MobiDB-lite"/>
    </source>
</evidence>
<feature type="region of interest" description="Disordered" evidence="1">
    <location>
        <begin position="71"/>
        <end position="102"/>
    </location>
</feature>
<keyword evidence="3" id="KW-1185">Reference proteome</keyword>
<feature type="compositionally biased region" description="Basic and acidic residues" evidence="1">
    <location>
        <begin position="71"/>
        <end position="87"/>
    </location>
</feature>